<proteinExistence type="predicted"/>
<evidence type="ECO:0000313" key="1">
    <source>
        <dbReference type="EMBL" id="NER27181.1"/>
    </source>
</evidence>
<dbReference type="AlphaFoldDB" id="A0A6B3NC21"/>
<reference evidence="1" key="1">
    <citation type="submission" date="2019-11" db="EMBL/GenBank/DDBJ databases">
        <title>Genomic insights into an expanded diversity of filamentous marine cyanobacteria reveals the extraordinary biosynthetic potential of Moorea and Okeania.</title>
        <authorList>
            <person name="Ferreira Leao T."/>
            <person name="Wang M."/>
            <person name="Moss N."/>
            <person name="Da Silva R."/>
            <person name="Sanders J."/>
            <person name="Nurk S."/>
            <person name="Gurevich A."/>
            <person name="Humphrey G."/>
            <person name="Reher R."/>
            <person name="Zhu Q."/>
            <person name="Belda-Ferre P."/>
            <person name="Glukhov E."/>
            <person name="Rex R."/>
            <person name="Dorrestein P.C."/>
            <person name="Knight R."/>
            <person name="Pevzner P."/>
            <person name="Gerwick W.H."/>
            <person name="Gerwick L."/>
        </authorList>
    </citation>
    <scope>NUCLEOTIDE SEQUENCE</scope>
    <source>
        <strain evidence="1">SIO1C4</strain>
    </source>
</reference>
<dbReference type="InterPro" id="IPR039498">
    <property type="entry name" value="NTP_transf_5"/>
</dbReference>
<comment type="caution">
    <text evidence="1">The sequence shown here is derived from an EMBL/GenBank/DDBJ whole genome shotgun (WGS) entry which is preliminary data.</text>
</comment>
<keyword evidence="1" id="KW-0808">Transferase</keyword>
<protein>
    <submittedName>
        <fullName evidence="1">Nucleotidyltransferase family protein</fullName>
    </submittedName>
</protein>
<dbReference type="EMBL" id="JAAHFQ010000079">
    <property type="protein sequence ID" value="NER27181.1"/>
    <property type="molecule type" value="Genomic_DNA"/>
</dbReference>
<gene>
    <name evidence="1" type="ORF">F6J89_05960</name>
</gene>
<name>A0A6B3NC21_9CYAN</name>
<organism evidence="1">
    <name type="scientific">Symploca sp. SIO1C4</name>
    <dbReference type="NCBI Taxonomy" id="2607765"/>
    <lineage>
        <taxon>Bacteria</taxon>
        <taxon>Bacillati</taxon>
        <taxon>Cyanobacteriota</taxon>
        <taxon>Cyanophyceae</taxon>
        <taxon>Coleofasciculales</taxon>
        <taxon>Coleofasciculaceae</taxon>
        <taxon>Symploca</taxon>
    </lineage>
</organism>
<dbReference type="GO" id="GO:0016740">
    <property type="term" value="F:transferase activity"/>
    <property type="evidence" value="ECO:0007669"/>
    <property type="project" value="UniProtKB-KW"/>
</dbReference>
<sequence>MTNLSHTLLYTSLTKNCSNWITNARKQLSCATELEWRNTIGTLALHRLLPLVFYSLQDQNLTDTVPPPYLVQMQTAYRHTRKKNTILLLTLDGILQAMAKRGLNPVLWKGVVLADNFYPDLGTRLMEDIDFAIPVEEMEAATEVFQSLGFKVQPEAETSDAIYFANKMGVVCDVHHRVRLFEGQESINLITHLQPKHMKVPTMPVLEPNAMVVHLIVHMDGHRHETGPMLCWILDLAFVLRKWGTLIKPEYIEKLMPAKENLVSLFRIVRFLEQEFDQQLPACLTQGAKNFEPLTLAEIFRQRRLALWGLPRPNGWLRLGASQLGFQLLHRRPKLQIDDLLLLPLDTLRNLRIYNRLIPIKKYHLNQAKAGR</sequence>
<dbReference type="Pfam" id="PF14907">
    <property type="entry name" value="NTP_transf_5"/>
    <property type="match status" value="1"/>
</dbReference>
<accession>A0A6B3NC21</accession>